<dbReference type="SUPFAM" id="SSF56059">
    <property type="entry name" value="Glutathione synthetase ATP-binding domain-like"/>
    <property type="match status" value="2"/>
</dbReference>
<evidence type="ECO:0000256" key="3">
    <source>
        <dbReference type="ARBA" id="ARBA00022598"/>
    </source>
</evidence>
<dbReference type="GO" id="GO:0004485">
    <property type="term" value="F:methylcrotonoyl-CoA carboxylase activity"/>
    <property type="evidence" value="ECO:0007669"/>
    <property type="project" value="TreeGrafter"/>
</dbReference>
<feature type="domain" description="ATP-grasp" evidence="11">
    <location>
        <begin position="156"/>
        <end position="429"/>
    </location>
</feature>
<keyword evidence="4 9" id="KW-0547">Nucleotide-binding</keyword>
<dbReference type="PROSITE" id="PS00867">
    <property type="entry name" value="CPSASE_2"/>
    <property type="match status" value="1"/>
</dbReference>
<dbReference type="GO" id="GO:0005739">
    <property type="term" value="C:mitochondrion"/>
    <property type="evidence" value="ECO:0007669"/>
    <property type="project" value="TreeGrafter"/>
</dbReference>
<evidence type="ECO:0000259" key="11">
    <source>
        <dbReference type="PROSITE" id="PS50975"/>
    </source>
</evidence>
<comment type="cofactor">
    <cofactor evidence="1">
        <name>biotin</name>
        <dbReference type="ChEBI" id="CHEBI:57586"/>
    </cofactor>
</comment>
<dbReference type="InterPro" id="IPR016185">
    <property type="entry name" value="PreATP-grasp_dom_sf"/>
</dbReference>
<evidence type="ECO:0000313" key="13">
    <source>
        <dbReference type="EMBL" id="KAG2402804.1"/>
    </source>
</evidence>
<reference evidence="13 14" key="1">
    <citation type="submission" date="2020-05" db="EMBL/GenBank/DDBJ databases">
        <title>Vigna angularis (adzuki bean) Var. LongXiaoDou No. 4 denovo assembly.</title>
        <authorList>
            <person name="Xiang H."/>
        </authorList>
    </citation>
    <scope>NUCLEOTIDE SEQUENCE [LARGE SCALE GENOMIC DNA]</scope>
    <source>
        <tissue evidence="13">Leaf</tissue>
    </source>
</reference>
<dbReference type="InterPro" id="IPR005482">
    <property type="entry name" value="Biotin_COase_C"/>
</dbReference>
<dbReference type="InterPro" id="IPR005479">
    <property type="entry name" value="CPAse_ATP-bd"/>
</dbReference>
<dbReference type="PROSITE" id="PS50975">
    <property type="entry name" value="ATP_GRASP"/>
    <property type="match status" value="1"/>
</dbReference>
<comment type="caution">
    <text evidence="13">The sequence shown here is derived from an EMBL/GenBank/DDBJ whole genome shotgun (WGS) entry which is preliminary data.</text>
</comment>
<dbReference type="PROSITE" id="PS50968">
    <property type="entry name" value="BIOTINYL_LIPOYL"/>
    <property type="match status" value="1"/>
</dbReference>
<dbReference type="PANTHER" id="PTHR18866:SF33">
    <property type="entry name" value="METHYLCROTONOYL-COA CARBOXYLASE SUBUNIT ALPHA, MITOCHONDRIAL-RELATED"/>
    <property type="match status" value="1"/>
</dbReference>
<evidence type="ECO:0000256" key="9">
    <source>
        <dbReference type="PROSITE-ProRule" id="PRU00409"/>
    </source>
</evidence>
<keyword evidence="7" id="KW-0092">Biotin</keyword>
<dbReference type="InterPro" id="IPR045774">
    <property type="entry name" value="MCCA_BT_dom"/>
</dbReference>
<dbReference type="Pfam" id="PF02785">
    <property type="entry name" value="Biotin_carb_C"/>
    <property type="match status" value="1"/>
</dbReference>
<sequence>MASLALIRRKIIITRTTLSHWHVCARAFSNADSNNNRIEKILVANRGEIACRIMRTARRLGIQTVAVYSDADRDSLHVASADEAIRIGPPPARLSYLNGTTIVDAAIRSGAQAIHPGYGFLSESAVFAKLCEDSGLTFIGPPASAIRDMGDKSASKRIMGTAGVPLVPGYHGDDQDIERMKLEADKIGYPVLIKPTHGGGGKGMRIVHSPEEFVESFLAAQREAAASFGVNTILLEKYITRPRHIEVQIFGDKHGNVLHLNERDCSVQRRHQKIIEEAPAPNISADFRAHLGQAAVSAAKSIVRSFRIFILLCFLFRLRSIFLNVLFHKQLNMVASPGKDNPCQDKRTKPVTLVSYLGQACEVQETHDGISNLQGKNQLLCAGTVEFIVDTISDEFYFMEMNTRLQVEHPVTEMIVGQDLVEWQILVANGEALPLSQSQVPISGHAFEARIYAENVQKGFLPATGVLHHYHVPVSSEVRVETGVKQGDTVSMHYDPMIAKLVVWGDNRASALVKLKDSLSKFQGGHGPDGGDKVFRNVAGLPTNVSFILKLANHGAFANGNVETHFIDNYKEDLFGDGNNSVSDQEAYEAARHNASLVAACLIEKEHFVSSRNPPGGGSLLPIWYSSPPFRVHHQAKRKMELEWENEYDSGSSKTMKLTITCQPAGRYLIETEENGSPVLDVKASYVKDRHFRVEAGGVINDVNVAVYSKDQTRHIHIWQGSYHHYFREKLGLDLSEDGELQHKPKVETSANPRGTVVAPMAGLVVKVLVENKTRVEEGQPVIVLEAMKMEHVVKAPSSGYVHELQVTVGEQVSDGSVLFSVKIISNTDCGAWTGSIKSHTDYSFTVMSRFWQQGLYLNGYLHAGGQPNALNLIT</sequence>
<dbReference type="InterPro" id="IPR005481">
    <property type="entry name" value="BC-like_N"/>
</dbReference>
<dbReference type="InterPro" id="IPR011053">
    <property type="entry name" value="Single_hybrid_motif"/>
</dbReference>
<dbReference type="GO" id="GO:0005524">
    <property type="term" value="F:ATP binding"/>
    <property type="evidence" value="ECO:0007669"/>
    <property type="project" value="UniProtKB-UniRule"/>
</dbReference>
<dbReference type="EMBL" id="JABFOF010000003">
    <property type="protein sequence ID" value="KAG2402804.1"/>
    <property type="molecule type" value="Genomic_DNA"/>
</dbReference>
<dbReference type="PANTHER" id="PTHR18866">
    <property type="entry name" value="CARBOXYLASE:PYRUVATE/ACETYL-COA/PROPIONYL-COA CARBOXYLASE"/>
    <property type="match status" value="1"/>
</dbReference>
<dbReference type="Gene3D" id="3.30.470.20">
    <property type="entry name" value="ATP-grasp fold, B domain"/>
    <property type="match status" value="2"/>
</dbReference>
<dbReference type="CDD" id="cd06850">
    <property type="entry name" value="biotinyl_domain"/>
    <property type="match status" value="1"/>
</dbReference>
<evidence type="ECO:0000256" key="7">
    <source>
        <dbReference type="ARBA" id="ARBA00023267"/>
    </source>
</evidence>
<dbReference type="InterPro" id="IPR011764">
    <property type="entry name" value="Biotin_carboxylation_dom"/>
</dbReference>
<dbReference type="PROSITE" id="PS50979">
    <property type="entry name" value="BC"/>
    <property type="match status" value="1"/>
</dbReference>
<accession>A0A8T0KSX3</accession>
<dbReference type="Proteomes" id="UP000743370">
    <property type="component" value="Unassembled WGS sequence"/>
</dbReference>
<dbReference type="Pfam" id="PF00289">
    <property type="entry name" value="Biotin_carb_N"/>
    <property type="match status" value="1"/>
</dbReference>
<dbReference type="Pfam" id="PF19331">
    <property type="entry name" value="MCCA_BT"/>
    <property type="match status" value="1"/>
</dbReference>
<keyword evidence="3" id="KW-0436">Ligase</keyword>
<dbReference type="SUPFAM" id="SSF52440">
    <property type="entry name" value="PreATP-grasp domain"/>
    <property type="match status" value="1"/>
</dbReference>
<keyword evidence="5 9" id="KW-0067">ATP-binding</keyword>
<gene>
    <name evidence="13" type="ORF">HKW66_Vig0250230</name>
</gene>
<dbReference type="InterPro" id="IPR000089">
    <property type="entry name" value="Biotin_lipoyl"/>
</dbReference>
<dbReference type="SUPFAM" id="SSF51230">
    <property type="entry name" value="Single hybrid motif"/>
    <property type="match status" value="1"/>
</dbReference>
<feature type="domain" description="Lipoyl-binding" evidence="10">
    <location>
        <begin position="747"/>
        <end position="823"/>
    </location>
</feature>
<dbReference type="FunFam" id="2.40.50.100:FF:000003">
    <property type="entry name" value="Acetyl-CoA carboxylase biotin carboxyl carrier protein"/>
    <property type="match status" value="1"/>
</dbReference>
<feature type="domain" description="Biotin carboxylation" evidence="12">
    <location>
        <begin position="37"/>
        <end position="572"/>
    </location>
</feature>
<dbReference type="SUPFAM" id="SSF51246">
    <property type="entry name" value="Rudiment single hybrid motif"/>
    <property type="match status" value="1"/>
</dbReference>
<keyword evidence="6" id="KW-0464">Manganese</keyword>
<dbReference type="FunFam" id="3.30.1490.20:FF:000003">
    <property type="entry name" value="acetyl-CoA carboxylase isoform X1"/>
    <property type="match status" value="1"/>
</dbReference>
<comment type="subunit">
    <text evidence="8">Probably a heterodimer composed of biotin-containing alpha subunits and beta subunits.</text>
</comment>
<organism evidence="13 14">
    <name type="scientific">Phaseolus angularis</name>
    <name type="common">Azuki bean</name>
    <name type="synonym">Vigna angularis</name>
    <dbReference type="NCBI Taxonomy" id="3914"/>
    <lineage>
        <taxon>Eukaryota</taxon>
        <taxon>Viridiplantae</taxon>
        <taxon>Streptophyta</taxon>
        <taxon>Embryophyta</taxon>
        <taxon>Tracheophyta</taxon>
        <taxon>Spermatophyta</taxon>
        <taxon>Magnoliopsida</taxon>
        <taxon>eudicotyledons</taxon>
        <taxon>Gunneridae</taxon>
        <taxon>Pentapetalae</taxon>
        <taxon>rosids</taxon>
        <taxon>fabids</taxon>
        <taxon>Fabales</taxon>
        <taxon>Fabaceae</taxon>
        <taxon>Papilionoideae</taxon>
        <taxon>50 kb inversion clade</taxon>
        <taxon>NPAAA clade</taxon>
        <taxon>indigoferoid/millettioid clade</taxon>
        <taxon>Phaseoleae</taxon>
        <taxon>Vigna</taxon>
    </lineage>
</organism>
<dbReference type="GO" id="GO:0046872">
    <property type="term" value="F:metal ion binding"/>
    <property type="evidence" value="ECO:0007669"/>
    <property type="project" value="InterPro"/>
</dbReference>
<comment type="pathway">
    <text evidence="2">Amino-acid degradation.</text>
</comment>
<proteinExistence type="predicted"/>
<evidence type="ECO:0000256" key="8">
    <source>
        <dbReference type="ARBA" id="ARBA00062371"/>
    </source>
</evidence>
<evidence type="ECO:0000256" key="2">
    <source>
        <dbReference type="ARBA" id="ARBA00005023"/>
    </source>
</evidence>
<dbReference type="InterPro" id="IPR011761">
    <property type="entry name" value="ATP-grasp"/>
</dbReference>
<dbReference type="SMART" id="SM00878">
    <property type="entry name" value="Biotin_carb_C"/>
    <property type="match status" value="1"/>
</dbReference>
<dbReference type="PROSITE" id="PS00866">
    <property type="entry name" value="CPSASE_1"/>
    <property type="match status" value="1"/>
</dbReference>
<dbReference type="PROSITE" id="PS00188">
    <property type="entry name" value="BIOTIN"/>
    <property type="match status" value="1"/>
</dbReference>
<evidence type="ECO:0000256" key="5">
    <source>
        <dbReference type="ARBA" id="ARBA00022840"/>
    </source>
</evidence>
<evidence type="ECO:0000313" key="14">
    <source>
        <dbReference type="Proteomes" id="UP000743370"/>
    </source>
</evidence>
<dbReference type="FunFam" id="3.40.50.20:FF:000010">
    <property type="entry name" value="Propionyl-CoA carboxylase subunit alpha"/>
    <property type="match status" value="1"/>
</dbReference>
<evidence type="ECO:0000259" key="12">
    <source>
        <dbReference type="PROSITE" id="PS50979"/>
    </source>
</evidence>
<evidence type="ECO:0000256" key="4">
    <source>
        <dbReference type="ARBA" id="ARBA00022741"/>
    </source>
</evidence>
<dbReference type="Pfam" id="PF00364">
    <property type="entry name" value="Biotin_lipoyl"/>
    <property type="match status" value="1"/>
</dbReference>
<dbReference type="InterPro" id="IPR001882">
    <property type="entry name" value="Biotin_BS"/>
</dbReference>
<dbReference type="InterPro" id="IPR011054">
    <property type="entry name" value="Rudment_hybrid_motif"/>
</dbReference>
<dbReference type="Pfam" id="PF02786">
    <property type="entry name" value="CPSase_L_D2"/>
    <property type="match status" value="2"/>
</dbReference>
<evidence type="ECO:0000259" key="10">
    <source>
        <dbReference type="PROSITE" id="PS50968"/>
    </source>
</evidence>
<dbReference type="Gene3D" id="2.40.50.100">
    <property type="match status" value="1"/>
</dbReference>
<protein>
    <submittedName>
        <fullName evidence="13">Methylcrotonoyl-CoA carboxylase subunit alpha</fullName>
    </submittedName>
</protein>
<dbReference type="InterPro" id="IPR050856">
    <property type="entry name" value="Biotin_carboxylase_complex"/>
</dbReference>
<evidence type="ECO:0000256" key="6">
    <source>
        <dbReference type="ARBA" id="ARBA00023211"/>
    </source>
</evidence>
<evidence type="ECO:0000256" key="1">
    <source>
        <dbReference type="ARBA" id="ARBA00001953"/>
    </source>
</evidence>
<name>A0A8T0KSX3_PHAAN</name>
<dbReference type="AlphaFoldDB" id="A0A8T0KSX3"/>